<name>A0A5C3P9K9_9APHY</name>
<protein>
    <submittedName>
        <fullName evidence="1">Uncharacterized protein</fullName>
    </submittedName>
</protein>
<evidence type="ECO:0000313" key="1">
    <source>
        <dbReference type="EMBL" id="TFK86336.1"/>
    </source>
</evidence>
<evidence type="ECO:0000313" key="2">
    <source>
        <dbReference type="Proteomes" id="UP000308197"/>
    </source>
</evidence>
<reference evidence="1 2" key="1">
    <citation type="journal article" date="2019" name="Nat. Ecol. Evol.">
        <title>Megaphylogeny resolves global patterns of mushroom evolution.</title>
        <authorList>
            <person name="Varga T."/>
            <person name="Krizsan K."/>
            <person name="Foldi C."/>
            <person name="Dima B."/>
            <person name="Sanchez-Garcia M."/>
            <person name="Sanchez-Ramirez S."/>
            <person name="Szollosi G.J."/>
            <person name="Szarkandi J.G."/>
            <person name="Papp V."/>
            <person name="Albert L."/>
            <person name="Andreopoulos W."/>
            <person name="Angelini C."/>
            <person name="Antonin V."/>
            <person name="Barry K.W."/>
            <person name="Bougher N.L."/>
            <person name="Buchanan P."/>
            <person name="Buyck B."/>
            <person name="Bense V."/>
            <person name="Catcheside P."/>
            <person name="Chovatia M."/>
            <person name="Cooper J."/>
            <person name="Damon W."/>
            <person name="Desjardin D."/>
            <person name="Finy P."/>
            <person name="Geml J."/>
            <person name="Haridas S."/>
            <person name="Hughes K."/>
            <person name="Justo A."/>
            <person name="Karasinski D."/>
            <person name="Kautmanova I."/>
            <person name="Kiss B."/>
            <person name="Kocsube S."/>
            <person name="Kotiranta H."/>
            <person name="LaButti K.M."/>
            <person name="Lechner B.E."/>
            <person name="Liimatainen K."/>
            <person name="Lipzen A."/>
            <person name="Lukacs Z."/>
            <person name="Mihaltcheva S."/>
            <person name="Morgado L.N."/>
            <person name="Niskanen T."/>
            <person name="Noordeloos M.E."/>
            <person name="Ohm R.A."/>
            <person name="Ortiz-Santana B."/>
            <person name="Ovrebo C."/>
            <person name="Racz N."/>
            <person name="Riley R."/>
            <person name="Savchenko A."/>
            <person name="Shiryaev A."/>
            <person name="Soop K."/>
            <person name="Spirin V."/>
            <person name="Szebenyi C."/>
            <person name="Tomsovsky M."/>
            <person name="Tulloss R.E."/>
            <person name="Uehling J."/>
            <person name="Grigoriev I.V."/>
            <person name="Vagvolgyi C."/>
            <person name="Papp T."/>
            <person name="Martin F.M."/>
            <person name="Miettinen O."/>
            <person name="Hibbett D.S."/>
            <person name="Nagy L.G."/>
        </authorList>
    </citation>
    <scope>NUCLEOTIDE SEQUENCE [LARGE SCALE GENOMIC DNA]</scope>
    <source>
        <strain evidence="1 2">HHB13444</strain>
    </source>
</reference>
<sequence>MPAGIVTMNLDVVCAIMAFVISMPKDSRPRSTIASMMLVNRALYHEGANTLLSRDVALYDSGDVPSFVDCCLAENGIRTGYVRELVLHFFPRSPVTAASLSNLVLKLTNLASVSLMSAASSWTRSEEEDRSESILFDTIASLTTLSRLSLQIRNISHRGAGANRSLQFVKTLRSPLRELYLSQYCSNASAVVCFVTFSRPLVSRTISIGVRPSV</sequence>
<dbReference type="EMBL" id="ML211204">
    <property type="protein sequence ID" value="TFK86336.1"/>
    <property type="molecule type" value="Genomic_DNA"/>
</dbReference>
<keyword evidence="2" id="KW-1185">Reference proteome</keyword>
<gene>
    <name evidence="1" type="ORF">K466DRAFT_156171</name>
</gene>
<organism evidence="1 2">
    <name type="scientific">Polyporus arcularius HHB13444</name>
    <dbReference type="NCBI Taxonomy" id="1314778"/>
    <lineage>
        <taxon>Eukaryota</taxon>
        <taxon>Fungi</taxon>
        <taxon>Dikarya</taxon>
        <taxon>Basidiomycota</taxon>
        <taxon>Agaricomycotina</taxon>
        <taxon>Agaricomycetes</taxon>
        <taxon>Polyporales</taxon>
        <taxon>Polyporaceae</taxon>
        <taxon>Polyporus</taxon>
    </lineage>
</organism>
<accession>A0A5C3P9K9</accession>
<dbReference type="Proteomes" id="UP000308197">
    <property type="component" value="Unassembled WGS sequence"/>
</dbReference>
<dbReference type="AlphaFoldDB" id="A0A5C3P9K9"/>
<proteinExistence type="predicted"/>
<dbReference type="InParanoid" id="A0A5C3P9K9"/>